<evidence type="ECO:0000313" key="2">
    <source>
        <dbReference type="Proteomes" id="UP000830236"/>
    </source>
</evidence>
<protein>
    <submittedName>
        <fullName evidence="1">Uncharacterized protein</fullName>
    </submittedName>
</protein>
<dbReference type="EMBL" id="CP097095">
    <property type="protein sequence ID" value="UQF79071.1"/>
    <property type="molecule type" value="Genomic_DNA"/>
</dbReference>
<organism evidence="1 2">
    <name type="scientific">Actinomyces graevenitzii</name>
    <dbReference type="NCBI Taxonomy" id="55565"/>
    <lineage>
        <taxon>Bacteria</taxon>
        <taxon>Bacillati</taxon>
        <taxon>Actinomycetota</taxon>
        <taxon>Actinomycetes</taxon>
        <taxon>Actinomycetales</taxon>
        <taxon>Actinomycetaceae</taxon>
        <taxon>Actinomyces</taxon>
    </lineage>
</organism>
<sequence length="219" mass="23237">MLLAFVFQARGLLRRCALALLVVITVLTGSYGINSTAIRGADNAVCKSNATLTVCSPAYGAQGLDTYLAYGSSLISTLPANLRPKTLVGAVTDLEANLASAPQKAIYAPSSFGESTDTALVDRNALATTLASNYLLANCTYKSAGKDLNLGLSLWWLKRNGVSETSLPDYAQLRPYATSEALGAEKYLSSVPYASLENTLNRKAQKILACEATLDDIKK</sequence>
<gene>
    <name evidence="1" type="ORF">M3I41_05510</name>
</gene>
<dbReference type="Proteomes" id="UP000830236">
    <property type="component" value="Chromosome"/>
</dbReference>
<evidence type="ECO:0000313" key="1">
    <source>
        <dbReference type="EMBL" id="UQF79071.1"/>
    </source>
</evidence>
<reference evidence="1" key="1">
    <citation type="submission" date="2022-05" db="EMBL/GenBank/DDBJ databases">
        <title>Using nanopore sequencing to obtain complete genomes from saliva samples.</title>
        <authorList>
            <person name="Baker J.L."/>
        </authorList>
    </citation>
    <scope>NUCLEOTIDE SEQUENCE</scope>
    <source>
        <strain evidence="1">JCVI-JB-Ag32</strain>
    </source>
</reference>
<name>A0A9E7AED7_9ACTO</name>
<dbReference type="AlphaFoldDB" id="A0A9E7AED7"/>
<dbReference type="KEGG" id="agh:M3I41_05510"/>
<accession>A0A9E7AED7</accession>
<proteinExistence type="predicted"/>